<evidence type="ECO:0000313" key="3">
    <source>
        <dbReference type="EMBL" id="WHX11133.1"/>
    </source>
</evidence>
<evidence type="ECO:0000259" key="2">
    <source>
        <dbReference type="Pfam" id="PF13175"/>
    </source>
</evidence>
<dbReference type="Pfam" id="PF12476">
    <property type="entry name" value="DUF3696"/>
    <property type="match status" value="1"/>
</dbReference>
<dbReference type="Proteomes" id="UP001177934">
    <property type="component" value="Chromosome"/>
</dbReference>
<protein>
    <submittedName>
        <fullName evidence="3">AAA family ATPase</fullName>
    </submittedName>
</protein>
<accession>A0AA95HNE4</accession>
<feature type="domain" description="DUF3696" evidence="1">
    <location>
        <begin position="302"/>
        <end position="343"/>
    </location>
</feature>
<dbReference type="PANTHER" id="PTHR43581:SF2">
    <property type="entry name" value="EXCINUCLEASE ATPASE SUBUNIT"/>
    <property type="match status" value="1"/>
</dbReference>
<organism evidence="3 4">
    <name type="scientific">Phocaeicola dorei</name>
    <dbReference type="NCBI Taxonomy" id="357276"/>
    <lineage>
        <taxon>Bacteria</taxon>
        <taxon>Pseudomonadati</taxon>
        <taxon>Bacteroidota</taxon>
        <taxon>Bacteroidia</taxon>
        <taxon>Bacteroidales</taxon>
        <taxon>Bacteroidaceae</taxon>
        <taxon>Phocaeicola</taxon>
    </lineage>
</organism>
<dbReference type="InterPro" id="IPR022532">
    <property type="entry name" value="DUF3696"/>
</dbReference>
<proteinExistence type="predicted"/>
<sequence length="346" mass="40279">MLPSNEPVKIGERIYALEEWLHDNTLNNIKKYCDKRLKNDSKLYPVVIHWSNNKEEYLDYLQNRTKISSLKRSAKEWTVQNKDFLNFYHCVATRNLLTLMPLINSELTRFYEGCSYIAPMRAEANRFYRSQGLQVNDIDPYGRNLQEFISSLTSNQSLSYNKFCSKLLGITVSTVNTAGHYSIMLHNENGAFNMADVGFGYSQVLPIITKLWFSSNPHVFRRSIYYFSTRGINNKTILIEQPELHLHPAMQAKLADAFIETVNETNESSTFRDDFTNIRLIIETHSQAIINRIGRKVREGKIDPQDINIIIFQKDKELKNSIIKQISYDKSGRLTEWPYGFFDPND</sequence>
<name>A0AA95HNE4_9BACT</name>
<dbReference type="Pfam" id="PF13175">
    <property type="entry name" value="AAA_15"/>
    <property type="match status" value="1"/>
</dbReference>
<evidence type="ECO:0000259" key="1">
    <source>
        <dbReference type="Pfam" id="PF12476"/>
    </source>
</evidence>
<dbReference type="EMBL" id="CP126056">
    <property type="protein sequence ID" value="WHX11133.1"/>
    <property type="molecule type" value="Genomic_DNA"/>
</dbReference>
<dbReference type="InterPro" id="IPR041685">
    <property type="entry name" value="AAA_GajA/Old/RecF-like"/>
</dbReference>
<reference evidence="3" key="1">
    <citation type="journal article" date="2023" name="Nat. Commun.">
        <title>Identification of a novel Human Milk Oligosaccharides utilization cluster in the infant gut commensal Bacteroides dorei.</title>
        <authorList>
            <person name="Kijner S."/>
            <person name="Ennis D."/>
            <person name="Shmorak S."/>
            <person name="Florentin A."/>
            <person name="Yassour M."/>
        </authorList>
    </citation>
    <scope>NUCLEOTIDE SEQUENCE</scope>
    <source>
        <strain evidence="3">2</strain>
    </source>
</reference>
<evidence type="ECO:0000313" key="4">
    <source>
        <dbReference type="Proteomes" id="UP001177934"/>
    </source>
</evidence>
<dbReference type="PANTHER" id="PTHR43581">
    <property type="entry name" value="ATP/GTP PHOSPHATASE"/>
    <property type="match status" value="1"/>
</dbReference>
<dbReference type="AlphaFoldDB" id="A0AA95HNE4"/>
<gene>
    <name evidence="3" type="ORF">QNN11_07285</name>
</gene>
<feature type="domain" description="Endonuclease GajA/Old nuclease/RecF-like AAA" evidence="2">
    <location>
        <begin position="144"/>
        <end position="290"/>
    </location>
</feature>
<dbReference type="InterPro" id="IPR051396">
    <property type="entry name" value="Bact_Antivir_Def_Nuclease"/>
</dbReference>